<dbReference type="PANTHER" id="PTHR47861">
    <property type="entry name" value="FKBP-TYPE PEPTIDYL-PROLYL CIS-TRANS ISOMERASE SLYD"/>
    <property type="match status" value="1"/>
</dbReference>
<keyword evidence="8" id="KW-1185">Reference proteome</keyword>
<keyword evidence="5 7" id="KW-0413">Isomerase</keyword>
<evidence type="ECO:0000256" key="1">
    <source>
        <dbReference type="ARBA" id="ARBA00000971"/>
    </source>
</evidence>
<dbReference type="Proteomes" id="UP001138802">
    <property type="component" value="Unassembled WGS sequence"/>
</dbReference>
<organism evidence="7 8">
    <name type="scientific">Thiocapsa imhoffii</name>
    <dbReference type="NCBI Taxonomy" id="382777"/>
    <lineage>
        <taxon>Bacteria</taxon>
        <taxon>Pseudomonadati</taxon>
        <taxon>Pseudomonadota</taxon>
        <taxon>Gammaproteobacteria</taxon>
        <taxon>Chromatiales</taxon>
        <taxon>Chromatiaceae</taxon>
        <taxon>Thiocapsa</taxon>
    </lineage>
</organism>
<comment type="caution">
    <text evidence="7">The sequence shown here is derived from an EMBL/GenBank/DDBJ whole genome shotgun (WGS) entry which is preliminary data.</text>
</comment>
<gene>
    <name evidence="7" type="ORF">CKO25_06560</name>
</gene>
<sequence length="139" mass="14956">MAPGCSVSLHLEVRFEDGFVALSTLGEEPLVCRIGDGTLTPAFEATLLGLEPGSETHIIGHGSELFSPYDESNVHWLARDDFPSPIEPRPGLVVAFETPGGYETGGVIKRVEGEQVEVDFNHPFAGHSLTIRVQVLSVT</sequence>
<dbReference type="SUPFAM" id="SSF54534">
    <property type="entry name" value="FKBP-like"/>
    <property type="match status" value="1"/>
</dbReference>
<evidence type="ECO:0000313" key="7">
    <source>
        <dbReference type="EMBL" id="MBK1644321.1"/>
    </source>
</evidence>
<comment type="catalytic activity">
    <reaction evidence="1">
        <text>[protein]-peptidylproline (omega=180) = [protein]-peptidylproline (omega=0)</text>
        <dbReference type="Rhea" id="RHEA:16237"/>
        <dbReference type="Rhea" id="RHEA-COMP:10747"/>
        <dbReference type="Rhea" id="RHEA-COMP:10748"/>
        <dbReference type="ChEBI" id="CHEBI:83833"/>
        <dbReference type="ChEBI" id="CHEBI:83834"/>
        <dbReference type="EC" id="5.2.1.8"/>
    </reaction>
</comment>
<dbReference type="InterPro" id="IPR046357">
    <property type="entry name" value="PPIase_dom_sf"/>
</dbReference>
<evidence type="ECO:0000256" key="4">
    <source>
        <dbReference type="ARBA" id="ARBA00023110"/>
    </source>
</evidence>
<protein>
    <recommendedName>
        <fullName evidence="3">peptidylprolyl isomerase</fullName>
        <ecNumber evidence="3">5.2.1.8</ecNumber>
    </recommendedName>
    <alternativeName>
        <fullName evidence="6">Rotamase</fullName>
    </alternativeName>
</protein>
<dbReference type="Gene3D" id="3.10.50.40">
    <property type="match status" value="1"/>
</dbReference>
<keyword evidence="4" id="KW-0697">Rotamase</keyword>
<evidence type="ECO:0000256" key="2">
    <source>
        <dbReference type="ARBA" id="ARBA00006577"/>
    </source>
</evidence>
<name>A0A9X0WGW9_9GAMM</name>
<dbReference type="EC" id="5.2.1.8" evidence="3"/>
<dbReference type="PANTHER" id="PTHR47861:SF4">
    <property type="entry name" value="FKBP-TYPE 16 KDA PEPTIDYL-PROLYL CIS-TRANS ISOMERASE"/>
    <property type="match status" value="1"/>
</dbReference>
<accession>A0A9X0WGW9</accession>
<dbReference type="InterPro" id="IPR048261">
    <property type="entry name" value="SlpA/SlyD-like_ins_sf"/>
</dbReference>
<evidence type="ECO:0000256" key="3">
    <source>
        <dbReference type="ARBA" id="ARBA00013194"/>
    </source>
</evidence>
<evidence type="ECO:0000313" key="8">
    <source>
        <dbReference type="Proteomes" id="UP001138802"/>
    </source>
</evidence>
<proteinExistence type="inferred from homology"/>
<dbReference type="Gene3D" id="2.40.10.330">
    <property type="match status" value="1"/>
</dbReference>
<reference evidence="7 8" key="1">
    <citation type="journal article" date="2020" name="Microorganisms">
        <title>Osmotic Adaptation and Compatible Solute Biosynthesis of Phototrophic Bacteria as Revealed from Genome Analyses.</title>
        <authorList>
            <person name="Imhoff J.F."/>
            <person name="Rahn T."/>
            <person name="Kunzel S."/>
            <person name="Keller A."/>
            <person name="Neulinger S.C."/>
        </authorList>
    </citation>
    <scope>NUCLEOTIDE SEQUENCE [LARGE SCALE GENOMIC DNA]</scope>
    <source>
        <strain evidence="7 8">DSM 21303</strain>
    </source>
</reference>
<evidence type="ECO:0000256" key="5">
    <source>
        <dbReference type="ARBA" id="ARBA00023235"/>
    </source>
</evidence>
<dbReference type="AlphaFoldDB" id="A0A9X0WGW9"/>
<dbReference type="GO" id="GO:0003755">
    <property type="term" value="F:peptidyl-prolyl cis-trans isomerase activity"/>
    <property type="evidence" value="ECO:0007669"/>
    <property type="project" value="UniProtKB-KW"/>
</dbReference>
<dbReference type="EMBL" id="NRSD01000005">
    <property type="protein sequence ID" value="MBK1644321.1"/>
    <property type="molecule type" value="Genomic_DNA"/>
</dbReference>
<evidence type="ECO:0000256" key="6">
    <source>
        <dbReference type="ARBA" id="ARBA00029569"/>
    </source>
</evidence>
<comment type="similarity">
    <text evidence="2">Belongs to the FKBP-type PPIase family.</text>
</comment>